<comment type="caution">
    <text evidence="1">The sequence shown here is derived from an EMBL/GenBank/DDBJ whole genome shotgun (WGS) entry which is preliminary data.</text>
</comment>
<name>A0A6S7LT34_PARCT</name>
<dbReference type="InterPro" id="IPR001878">
    <property type="entry name" value="Znf_CCHC"/>
</dbReference>
<dbReference type="GO" id="GO:0003676">
    <property type="term" value="F:nucleic acid binding"/>
    <property type="evidence" value="ECO:0007669"/>
    <property type="project" value="InterPro"/>
</dbReference>
<reference evidence="1" key="1">
    <citation type="submission" date="2020-04" db="EMBL/GenBank/DDBJ databases">
        <authorList>
            <person name="Alioto T."/>
            <person name="Alioto T."/>
            <person name="Gomez Garrido J."/>
        </authorList>
    </citation>
    <scope>NUCLEOTIDE SEQUENCE</scope>
    <source>
        <strain evidence="1">A484AB</strain>
    </source>
</reference>
<sequence length="460" mass="52251">MENLEELQLKVEELLYKNDVDVLLQAAEKLKYEKIEELKEKSRGKIINLVRRWLQDIVEGIESPTAKNQLLNDVFLTLGGSPELSPVNEKGELSKLQQEYEQLKSQQEKQLLEMQAKIDKLEIGVNDKSAKVKVNSSENASVIKVPSSTRALLRRDFKIWGQIGEPGQAEKLTYISLNHQIESGLKRKYTEDEIVDAVIRAISPHTSLRSYIETMPELGLPQLRKILRIHYCEKIASELYQQLTTMCQKPKESVQQFLLRIMDARNKVVFASKEADTDFNYGSQLIQNTFLKALETGIRDEYLTTSLRPILRKGGVSDEELMRSINELASQKTERENKLGLTERLSAKSAKVSSVEGAKGKKGTSPEISEKQDLLAEIKGIKSELSSLKAKVEEQVSKSNAPFQPRYPRGCPKCRRENNGNTCRHCFICCQAGHLASHCPQRKAENGQGPFPRDRRWPRT</sequence>
<dbReference type="PROSITE" id="PS50158">
    <property type="entry name" value="ZF_CCHC"/>
    <property type="match status" value="1"/>
</dbReference>
<dbReference type="EMBL" id="CACRXK020031345">
    <property type="protein sequence ID" value="CAB4043023.1"/>
    <property type="molecule type" value="Genomic_DNA"/>
</dbReference>
<evidence type="ECO:0000313" key="1">
    <source>
        <dbReference type="EMBL" id="CAB4043023.1"/>
    </source>
</evidence>
<dbReference type="AlphaFoldDB" id="A0A6S7LT34"/>
<organism evidence="1 2">
    <name type="scientific">Paramuricea clavata</name>
    <name type="common">Red gorgonian</name>
    <name type="synonym">Violescent sea-whip</name>
    <dbReference type="NCBI Taxonomy" id="317549"/>
    <lineage>
        <taxon>Eukaryota</taxon>
        <taxon>Metazoa</taxon>
        <taxon>Cnidaria</taxon>
        <taxon>Anthozoa</taxon>
        <taxon>Octocorallia</taxon>
        <taxon>Malacalcyonacea</taxon>
        <taxon>Plexauridae</taxon>
        <taxon>Paramuricea</taxon>
    </lineage>
</organism>
<proteinExistence type="predicted"/>
<gene>
    <name evidence="1" type="ORF">PACLA_8A066377</name>
</gene>
<evidence type="ECO:0000313" key="2">
    <source>
        <dbReference type="Proteomes" id="UP001152795"/>
    </source>
</evidence>
<dbReference type="OrthoDB" id="10068084at2759"/>
<accession>A0A6S7LT34</accession>
<protein>
    <submittedName>
        <fullName evidence="1">Retrovirus-related Pol poly from transposon</fullName>
    </submittedName>
</protein>
<dbReference type="GO" id="GO:0008270">
    <property type="term" value="F:zinc ion binding"/>
    <property type="evidence" value="ECO:0007669"/>
    <property type="project" value="InterPro"/>
</dbReference>
<dbReference type="Proteomes" id="UP001152795">
    <property type="component" value="Unassembled WGS sequence"/>
</dbReference>
<keyword evidence="2" id="KW-1185">Reference proteome</keyword>